<dbReference type="PRINTS" id="PR00338">
    <property type="entry name" value="NUSGTNSCPFCT"/>
</dbReference>
<evidence type="ECO:0000256" key="8">
    <source>
        <dbReference type="SAM" id="MobiDB-lite"/>
    </source>
</evidence>
<dbReference type="NCBIfam" id="TIGR00922">
    <property type="entry name" value="nusG"/>
    <property type="match status" value="1"/>
</dbReference>
<sequence length="234" mass="25927">MQDPMQDEEKTEAVAGADNAASEPQAAPEAVAAAPVTAAAESAIAAPDAPPAEMLRNPNMKWYIIHSYSGFERKVKESLESRVVAFGLQDKIGRVLIPTESVTEVRGGKKYTSERMFYPGYVLVEMDMDDHVWHVVKSTPRVTGFVGTGQQPTPLSDEEVQHIVYKVADSREKPKLKVKFEKNETVRITEGPFATFQGIVDEVNDDRETLKVMVTIFGRSTPVELEFNQVEKVA</sequence>
<evidence type="ECO:0000256" key="4">
    <source>
        <dbReference type="ARBA" id="ARBA00023163"/>
    </source>
</evidence>
<dbReference type="Proteomes" id="UP000238701">
    <property type="component" value="Unassembled WGS sequence"/>
</dbReference>
<evidence type="ECO:0000256" key="6">
    <source>
        <dbReference type="NCBIfam" id="TIGR00922"/>
    </source>
</evidence>
<dbReference type="PANTHER" id="PTHR30265">
    <property type="entry name" value="RHO-INTERACTING TRANSCRIPTION TERMINATION FACTOR NUSG"/>
    <property type="match status" value="1"/>
</dbReference>
<dbReference type="GO" id="GO:0032784">
    <property type="term" value="P:regulation of DNA-templated transcription elongation"/>
    <property type="evidence" value="ECO:0007669"/>
    <property type="project" value="InterPro"/>
</dbReference>
<dbReference type="GO" id="GO:0006354">
    <property type="term" value="P:DNA-templated transcription elongation"/>
    <property type="evidence" value="ECO:0007669"/>
    <property type="project" value="UniProtKB-UniRule"/>
</dbReference>
<dbReference type="Gene3D" id="3.30.70.940">
    <property type="entry name" value="NusG, N-terminal domain"/>
    <property type="match status" value="1"/>
</dbReference>
<dbReference type="PROSITE" id="PS01014">
    <property type="entry name" value="NUSG"/>
    <property type="match status" value="1"/>
</dbReference>
<evidence type="ECO:0000256" key="2">
    <source>
        <dbReference type="ARBA" id="ARBA00022814"/>
    </source>
</evidence>
<dbReference type="EMBL" id="OMOD01000132">
    <property type="protein sequence ID" value="SPF41792.1"/>
    <property type="molecule type" value="Genomic_DNA"/>
</dbReference>
<dbReference type="Pfam" id="PF02357">
    <property type="entry name" value="NusG"/>
    <property type="match status" value="1"/>
</dbReference>
<dbReference type="AlphaFoldDB" id="A0A2U3KQ93"/>
<dbReference type="CDD" id="cd06091">
    <property type="entry name" value="KOW_NusG"/>
    <property type="match status" value="1"/>
</dbReference>
<evidence type="ECO:0000256" key="5">
    <source>
        <dbReference type="HAMAP-Rule" id="MF_00948"/>
    </source>
</evidence>
<dbReference type="InterPro" id="IPR047050">
    <property type="entry name" value="NGN"/>
</dbReference>
<dbReference type="InterPro" id="IPR036735">
    <property type="entry name" value="NGN_dom_sf"/>
</dbReference>
<organism evidence="11 12">
    <name type="scientific">Candidatus Sulfotelmatobacter kueseliae</name>
    <dbReference type="NCBI Taxonomy" id="2042962"/>
    <lineage>
        <taxon>Bacteria</taxon>
        <taxon>Pseudomonadati</taxon>
        <taxon>Acidobacteriota</taxon>
        <taxon>Terriglobia</taxon>
        <taxon>Terriglobales</taxon>
        <taxon>Candidatus Korobacteraceae</taxon>
        <taxon>Candidatus Sulfotelmatobacter</taxon>
    </lineage>
</organism>
<dbReference type="InterPro" id="IPR043425">
    <property type="entry name" value="NusG-like"/>
</dbReference>
<dbReference type="InterPro" id="IPR008991">
    <property type="entry name" value="Translation_prot_SH3-like_sf"/>
</dbReference>
<proteinExistence type="inferred from homology"/>
<dbReference type="GO" id="GO:0031564">
    <property type="term" value="P:transcription antitermination"/>
    <property type="evidence" value="ECO:0007669"/>
    <property type="project" value="UniProtKB-UniRule"/>
</dbReference>
<feature type="domain" description="KOW" evidence="10">
    <location>
        <begin position="179"/>
        <end position="206"/>
    </location>
</feature>
<dbReference type="GO" id="GO:0005829">
    <property type="term" value="C:cytosol"/>
    <property type="evidence" value="ECO:0007669"/>
    <property type="project" value="TreeGrafter"/>
</dbReference>
<dbReference type="SUPFAM" id="SSF50104">
    <property type="entry name" value="Translation proteins SH3-like domain"/>
    <property type="match status" value="1"/>
</dbReference>
<dbReference type="SUPFAM" id="SSF82679">
    <property type="entry name" value="N-utilization substance G protein NusG, N-terminal domain"/>
    <property type="match status" value="1"/>
</dbReference>
<keyword evidence="3 5" id="KW-0805">Transcription regulation</keyword>
<keyword evidence="4 5" id="KW-0804">Transcription</keyword>
<dbReference type="GO" id="GO:0006353">
    <property type="term" value="P:DNA-templated transcription termination"/>
    <property type="evidence" value="ECO:0007669"/>
    <property type="project" value="UniProtKB-UniRule"/>
</dbReference>
<dbReference type="Pfam" id="PF00467">
    <property type="entry name" value="KOW"/>
    <property type="match status" value="1"/>
</dbReference>
<evidence type="ECO:0000256" key="3">
    <source>
        <dbReference type="ARBA" id="ARBA00023015"/>
    </source>
</evidence>
<feature type="compositionally biased region" description="Low complexity" evidence="8">
    <location>
        <begin position="20"/>
        <end position="34"/>
    </location>
</feature>
<protein>
    <recommendedName>
        <fullName evidence="5 6">Transcription termination/antitermination protein NusG</fullName>
    </recommendedName>
</protein>
<gene>
    <name evidence="5" type="primary">nusG</name>
    <name evidence="11" type="ORF">SBA1_390006</name>
</gene>
<evidence type="ECO:0000259" key="10">
    <source>
        <dbReference type="SMART" id="SM00739"/>
    </source>
</evidence>
<feature type="domain" description="NusG-like N-terminal" evidence="9">
    <location>
        <begin position="59"/>
        <end position="167"/>
    </location>
</feature>
<evidence type="ECO:0000313" key="11">
    <source>
        <dbReference type="EMBL" id="SPF41792.1"/>
    </source>
</evidence>
<evidence type="ECO:0000256" key="7">
    <source>
        <dbReference type="RuleBase" id="RU000538"/>
    </source>
</evidence>
<dbReference type="InterPro" id="IPR014722">
    <property type="entry name" value="Rib_uL2_dom2"/>
</dbReference>
<dbReference type="PANTHER" id="PTHR30265:SF2">
    <property type="entry name" value="TRANSCRIPTION TERMINATION_ANTITERMINATION PROTEIN NUSG"/>
    <property type="match status" value="1"/>
</dbReference>
<dbReference type="InterPro" id="IPR015869">
    <property type="entry name" value="Transcrpt_antiterm_NusG_bac_CS"/>
</dbReference>
<dbReference type="FunFam" id="3.30.70.940:FF:000002">
    <property type="entry name" value="Transcription termination/antitermination protein NusG"/>
    <property type="match status" value="1"/>
</dbReference>
<dbReference type="SMART" id="SM00738">
    <property type="entry name" value="NGN"/>
    <property type="match status" value="1"/>
</dbReference>
<feature type="region of interest" description="Disordered" evidence="8">
    <location>
        <begin position="1"/>
        <end position="34"/>
    </location>
</feature>
<dbReference type="InterPro" id="IPR005824">
    <property type="entry name" value="KOW"/>
</dbReference>
<dbReference type="CDD" id="cd09891">
    <property type="entry name" value="NGN_Bact_1"/>
    <property type="match status" value="1"/>
</dbReference>
<dbReference type="HAMAP" id="MF_00948">
    <property type="entry name" value="NusG"/>
    <property type="match status" value="1"/>
</dbReference>
<keyword evidence="2 5" id="KW-0889">Transcription antitermination</keyword>
<comment type="similarity">
    <text evidence="5 7">Belongs to the NusG family.</text>
</comment>
<evidence type="ECO:0000259" key="9">
    <source>
        <dbReference type="SMART" id="SM00738"/>
    </source>
</evidence>
<evidence type="ECO:0000313" key="12">
    <source>
        <dbReference type="Proteomes" id="UP000238701"/>
    </source>
</evidence>
<accession>A0A2U3KQ93</accession>
<dbReference type="FunFam" id="2.30.30.30:FF:000002">
    <property type="entry name" value="Transcription termination/antitermination factor NusG"/>
    <property type="match status" value="1"/>
</dbReference>
<evidence type="ECO:0000256" key="1">
    <source>
        <dbReference type="ARBA" id="ARBA00022472"/>
    </source>
</evidence>
<comment type="function">
    <text evidence="5 7">Participates in transcription elongation, termination and antitermination.</text>
</comment>
<dbReference type="SMART" id="SM00739">
    <property type="entry name" value="KOW"/>
    <property type="match status" value="1"/>
</dbReference>
<reference evidence="12" key="1">
    <citation type="submission" date="2018-02" db="EMBL/GenBank/DDBJ databases">
        <authorList>
            <person name="Hausmann B."/>
        </authorList>
    </citation>
    <scope>NUCLEOTIDE SEQUENCE [LARGE SCALE GENOMIC DNA]</scope>
    <source>
        <strain evidence="12">Peat soil MAG SbA1</strain>
    </source>
</reference>
<name>A0A2U3KQ93_9BACT</name>
<keyword evidence="1 5" id="KW-0806">Transcription termination</keyword>
<dbReference type="InterPro" id="IPR006645">
    <property type="entry name" value="NGN-like_dom"/>
</dbReference>
<dbReference type="InterPro" id="IPR001062">
    <property type="entry name" value="Transcrpt_antiterm_NusG"/>
</dbReference>
<dbReference type="Gene3D" id="2.30.30.30">
    <property type="match status" value="1"/>
</dbReference>